<evidence type="ECO:0000256" key="4">
    <source>
        <dbReference type="ARBA" id="ARBA00022769"/>
    </source>
</evidence>
<accession>A0A927HC64</accession>
<keyword evidence="1" id="KW-0540">Nuclease</keyword>
<evidence type="ECO:0000256" key="2">
    <source>
        <dbReference type="ARBA" id="ARBA00022759"/>
    </source>
</evidence>
<dbReference type="AlphaFoldDB" id="A0A927HC64"/>
<dbReference type="EMBL" id="JACXSI010000042">
    <property type="protein sequence ID" value="MBD3109689.1"/>
    <property type="molecule type" value="Genomic_DNA"/>
</dbReference>
<evidence type="ECO:0000256" key="3">
    <source>
        <dbReference type="ARBA" id="ARBA00022763"/>
    </source>
</evidence>
<evidence type="ECO:0000256" key="1">
    <source>
        <dbReference type="ARBA" id="ARBA00022722"/>
    </source>
</evidence>
<evidence type="ECO:0000256" key="6">
    <source>
        <dbReference type="ARBA" id="ARBA00023204"/>
    </source>
</evidence>
<dbReference type="InterPro" id="IPR036237">
    <property type="entry name" value="Xyl_isomerase-like_sf"/>
</dbReference>
<keyword evidence="6" id="KW-0234">DNA repair</keyword>
<reference evidence="7" key="1">
    <citation type="submission" date="2020-09" db="EMBL/GenBank/DDBJ databases">
        <title>Bacillus faecalis sp. nov., a moderately halophilic bacterium isolated from cow faeces.</title>
        <authorList>
            <person name="Jiang L."/>
            <person name="Lee J."/>
        </authorList>
    </citation>
    <scope>NUCLEOTIDE SEQUENCE</scope>
    <source>
        <strain evidence="7">AGMB 02131</strain>
    </source>
</reference>
<keyword evidence="8" id="KW-1185">Reference proteome</keyword>
<keyword evidence="2 7" id="KW-0255">Endonuclease</keyword>
<dbReference type="InterPro" id="IPR004601">
    <property type="entry name" value="UvdE"/>
</dbReference>
<dbReference type="Gene3D" id="3.20.20.150">
    <property type="entry name" value="Divalent-metal-dependent TIM barrel enzymes"/>
    <property type="match status" value="1"/>
</dbReference>
<protein>
    <submittedName>
        <fullName evidence="7">UV DNA damage repair endonuclease UvsE</fullName>
    </submittedName>
</protein>
<evidence type="ECO:0000313" key="7">
    <source>
        <dbReference type="EMBL" id="MBD3109689.1"/>
    </source>
</evidence>
<proteinExistence type="predicted"/>
<dbReference type="NCBIfam" id="TIGR00629">
    <property type="entry name" value="uvde"/>
    <property type="match status" value="1"/>
</dbReference>
<dbReference type="SUPFAM" id="SSF51658">
    <property type="entry name" value="Xylose isomerase-like"/>
    <property type="match status" value="1"/>
</dbReference>
<evidence type="ECO:0000313" key="8">
    <source>
        <dbReference type="Proteomes" id="UP000602076"/>
    </source>
</evidence>
<name>A0A927HC64_9BACI</name>
<dbReference type="PANTHER" id="PTHR31290">
    <property type="entry name" value="UV-DAMAGE ENDONUCLEASE"/>
    <property type="match status" value="1"/>
</dbReference>
<comment type="caution">
    <text evidence="7">The sequence shown here is derived from an EMBL/GenBank/DDBJ whole genome shotgun (WGS) entry which is preliminary data.</text>
</comment>
<dbReference type="RefSeq" id="WP_190999227.1">
    <property type="nucleotide sequence ID" value="NZ_JACXSI010000042.1"/>
</dbReference>
<keyword evidence="4" id="KW-0228">DNA excision</keyword>
<dbReference type="Pfam" id="PF03851">
    <property type="entry name" value="UvdE"/>
    <property type="match status" value="1"/>
</dbReference>
<dbReference type="PANTHER" id="PTHR31290:SF5">
    <property type="entry name" value="UV-DAMAGE ENDONUCLEASE"/>
    <property type="match status" value="1"/>
</dbReference>
<dbReference type="GO" id="GO:0009411">
    <property type="term" value="P:response to UV"/>
    <property type="evidence" value="ECO:0007669"/>
    <property type="project" value="InterPro"/>
</dbReference>
<keyword evidence="5" id="KW-0378">Hydrolase</keyword>
<dbReference type="GO" id="GO:0006289">
    <property type="term" value="P:nucleotide-excision repair"/>
    <property type="evidence" value="ECO:0007669"/>
    <property type="project" value="InterPro"/>
</dbReference>
<sequence length="324" mass="38416">MTIFRFGYVAMSMQLQNASPSKTMTYKQFSSITDREAAIRKLKKITEANFHNCLRLLRHNAVHNIEFFRFSSRLIPLANHPELPDWDYRMILKEGLMPIRKFLREYPKMRVDFHPDHFVLLNSKDKQVFQVSMETLQMHYHLLKAMGVNPKHRCVLHVGGSYNDKEQALEQFIHNWSIIPHRLQEMVILENDDKIFTARDALYLCEKLGIPLVFDYHHYLANREEAEDLKEDWERIVATWERNSELPVKIHISSPKNEKDFRAHSDTIDLDMFWKFVEVAKGSVEQIDVMIEAKGKDQALFLLMKEIKEKKNVQWINDAAFRLL</sequence>
<dbReference type="Proteomes" id="UP000602076">
    <property type="component" value="Unassembled WGS sequence"/>
</dbReference>
<dbReference type="GO" id="GO:0016787">
    <property type="term" value="F:hydrolase activity"/>
    <property type="evidence" value="ECO:0007669"/>
    <property type="project" value="UniProtKB-KW"/>
</dbReference>
<keyword evidence="3" id="KW-0227">DNA damage</keyword>
<dbReference type="GO" id="GO:0004519">
    <property type="term" value="F:endonuclease activity"/>
    <property type="evidence" value="ECO:0007669"/>
    <property type="project" value="UniProtKB-KW"/>
</dbReference>
<organism evidence="7 8">
    <name type="scientific">Peribacillus faecalis</name>
    <dbReference type="NCBI Taxonomy" id="2772559"/>
    <lineage>
        <taxon>Bacteria</taxon>
        <taxon>Bacillati</taxon>
        <taxon>Bacillota</taxon>
        <taxon>Bacilli</taxon>
        <taxon>Bacillales</taxon>
        <taxon>Bacillaceae</taxon>
        <taxon>Peribacillus</taxon>
    </lineage>
</organism>
<evidence type="ECO:0000256" key="5">
    <source>
        <dbReference type="ARBA" id="ARBA00022801"/>
    </source>
</evidence>
<gene>
    <name evidence="7" type="primary">uvsE</name>
    <name evidence="7" type="ORF">IEO70_15180</name>
</gene>